<dbReference type="InterPro" id="IPR006570">
    <property type="entry name" value="SPK_dom"/>
</dbReference>
<sequence>MRAFSPDEDYNMWKYLLSEVYHPITKQVERERIRARGLNFWEKFKNEYGSARSAISLRRRYSMATFPTPFEMDFTHEDRIKLMYAYSIPVDEHLWPLVSINADVELDESKKIIRYKERIEGGLELYLVARPNWVLQRRKTAAAMPSPLEIKKWKPDETNHFHNVEESYANQNINSEWMLQNHEIKAEPMFSSSAESLPTSSLFGESTSRMDRREPSMAPMQDFFLSLRNVIVDSHSTMLNAVQELVPNKEDITDSPSKNQPEMKIFETQNNQISKKEYLEQLNDMLSNYQSTELDEVKEKLKSAIKTSDKDELPVKRVKLMMETMLAMMGY</sequence>
<evidence type="ECO:0000259" key="1">
    <source>
        <dbReference type="SMART" id="SM00583"/>
    </source>
</evidence>
<dbReference type="Pfam" id="PF04435">
    <property type="entry name" value="SPK"/>
    <property type="match status" value="1"/>
</dbReference>
<name>A0A8R1DUZ7_CAEJA</name>
<reference evidence="3" key="1">
    <citation type="submission" date="2010-08" db="EMBL/GenBank/DDBJ databases">
        <authorList>
            <consortium name="Caenorhabditis japonica Sequencing Consortium"/>
            <person name="Wilson R.K."/>
        </authorList>
    </citation>
    <scope>NUCLEOTIDE SEQUENCE [LARGE SCALE GENOMIC DNA]</scope>
    <source>
        <strain evidence="3">DF5081</strain>
    </source>
</reference>
<proteinExistence type="predicted"/>
<dbReference type="SMART" id="SM00583">
    <property type="entry name" value="SPK"/>
    <property type="match status" value="1"/>
</dbReference>
<dbReference type="PANTHER" id="PTHR23362:SF2">
    <property type="entry name" value="PROTEIN FAR1-RELATED SEQUENCE-RELATED"/>
    <property type="match status" value="1"/>
</dbReference>
<evidence type="ECO:0000313" key="3">
    <source>
        <dbReference type="Proteomes" id="UP000005237"/>
    </source>
</evidence>
<accession>A0A8R1DUZ7</accession>
<keyword evidence="3" id="KW-1185">Reference proteome</keyword>
<protein>
    <submittedName>
        <fullName evidence="2">SPK domain-containing protein</fullName>
    </submittedName>
</protein>
<dbReference type="EnsemblMetazoa" id="CJA11385.1">
    <property type="protein sequence ID" value="CJA11385.1"/>
    <property type="gene ID" value="WBGene00130589"/>
</dbReference>
<reference evidence="2" key="2">
    <citation type="submission" date="2022-06" db="UniProtKB">
        <authorList>
            <consortium name="EnsemblMetazoa"/>
        </authorList>
    </citation>
    <scope>IDENTIFICATION</scope>
    <source>
        <strain evidence="2">DF5081</strain>
    </source>
</reference>
<dbReference type="OMA" id="NINSEWM"/>
<evidence type="ECO:0000313" key="2">
    <source>
        <dbReference type="EnsemblMetazoa" id="CJA11385.1"/>
    </source>
</evidence>
<dbReference type="Proteomes" id="UP000005237">
    <property type="component" value="Unassembled WGS sequence"/>
</dbReference>
<feature type="domain" description="SPK" evidence="1">
    <location>
        <begin position="8"/>
        <end position="127"/>
    </location>
</feature>
<dbReference type="InterPro" id="IPR053315">
    <property type="entry name" value="Peptidase_C14A"/>
</dbReference>
<organism evidence="2 3">
    <name type="scientific">Caenorhabditis japonica</name>
    <dbReference type="NCBI Taxonomy" id="281687"/>
    <lineage>
        <taxon>Eukaryota</taxon>
        <taxon>Metazoa</taxon>
        <taxon>Ecdysozoa</taxon>
        <taxon>Nematoda</taxon>
        <taxon>Chromadorea</taxon>
        <taxon>Rhabditida</taxon>
        <taxon>Rhabditina</taxon>
        <taxon>Rhabditomorpha</taxon>
        <taxon>Rhabditoidea</taxon>
        <taxon>Rhabditidae</taxon>
        <taxon>Peloderinae</taxon>
        <taxon>Caenorhabditis</taxon>
    </lineage>
</organism>
<dbReference type="AlphaFoldDB" id="A0A8R1DUZ7"/>
<dbReference type="PANTHER" id="PTHR23362">
    <property type="entry name" value="L-PLASTIN-RELATED"/>
    <property type="match status" value="1"/>
</dbReference>